<reference evidence="1 2" key="1">
    <citation type="journal article" date="2013" name="Genome Announc.">
        <title>Draft Genome Sequence of Arthrobacter gangotriensis Strain Lz1yT, Isolated from a Penguin Rookery Soil Sample Collected in Antarctica, near the Indian Station Dakshin Gangotri.</title>
        <authorList>
            <person name="Shivaji S."/>
            <person name="Ara S."/>
            <person name="Bandi S."/>
            <person name="Singh A."/>
            <person name="Kumar Pinnaka A."/>
        </authorList>
    </citation>
    <scope>NUCLEOTIDE SEQUENCE [LARGE SCALE GENOMIC DNA]</scope>
    <source>
        <strain evidence="1 2">Lz1y</strain>
    </source>
</reference>
<dbReference type="STRING" id="1276920.ADIAG_02385"/>
<dbReference type="RefSeq" id="WP_007271564.1">
    <property type="nucleotide sequence ID" value="NZ_AOCK01000006.1"/>
</dbReference>
<evidence type="ECO:0000313" key="1">
    <source>
        <dbReference type="EMBL" id="EMQ98366.1"/>
    </source>
</evidence>
<protein>
    <submittedName>
        <fullName evidence="1">Uncharacterized protein</fullName>
    </submittedName>
</protein>
<sequence>MTVFKPGDRVHLKGHAHTPATTGTVITETLAAAHVMWDDNHTTTPHHPQHLELVGEPMEADPRIEAAAEAIEAVTYSDVTGALAEECATAALAAADNAATITTVEELDALPVGSVVLSDVYRYSLTYPNYTVSFQKLYDDSWHRGGRASDTHPSVIIPARVIHWGTE</sequence>
<gene>
    <name evidence="1" type="ORF">ADIAG_02385</name>
</gene>
<dbReference type="PATRIC" id="fig|1276920.7.peg.2387"/>
<dbReference type="Proteomes" id="UP000012015">
    <property type="component" value="Unassembled WGS sequence"/>
</dbReference>
<keyword evidence="2" id="KW-1185">Reference proteome</keyword>
<dbReference type="AlphaFoldDB" id="M7MTK9"/>
<accession>M7MTK9</accession>
<comment type="caution">
    <text evidence="1">The sequence shown here is derived from an EMBL/GenBank/DDBJ whole genome shotgun (WGS) entry which is preliminary data.</text>
</comment>
<proteinExistence type="predicted"/>
<name>M7MTK9_9MICC</name>
<organism evidence="1 2">
    <name type="scientific">Paeniglutamicibacter gangotriensis Lz1y</name>
    <dbReference type="NCBI Taxonomy" id="1276920"/>
    <lineage>
        <taxon>Bacteria</taxon>
        <taxon>Bacillati</taxon>
        <taxon>Actinomycetota</taxon>
        <taxon>Actinomycetes</taxon>
        <taxon>Micrococcales</taxon>
        <taxon>Micrococcaceae</taxon>
        <taxon>Paeniglutamicibacter</taxon>
    </lineage>
</organism>
<dbReference type="EMBL" id="AOCK01000006">
    <property type="protein sequence ID" value="EMQ98366.1"/>
    <property type="molecule type" value="Genomic_DNA"/>
</dbReference>
<evidence type="ECO:0000313" key="2">
    <source>
        <dbReference type="Proteomes" id="UP000012015"/>
    </source>
</evidence>